<dbReference type="Gene3D" id="2.60.120.560">
    <property type="entry name" value="Exo-inulinase, domain 1"/>
    <property type="match status" value="1"/>
</dbReference>
<accession>A0A2M8QEP9</accession>
<protein>
    <submittedName>
        <fullName evidence="7">Glycoside hydrolase</fullName>
    </submittedName>
</protein>
<keyword evidence="2 4" id="KW-0378">Hydrolase</keyword>
<proteinExistence type="inferred from homology"/>
<sequence length="469" mass="52671">MIPRPRFHFTALQGWLNDPNGLVYFDGEWHLFYQHNPFGNDWGHMSWGHAISRDLVQWEHLPVALLEQPEYMIFSGSAAVDWGHTSGFGDGARPPLVAAYTAHSPREQTQHIAFSLDRGRTWAPYSGNPVIAIGSREFRDPKLFWHAPSQRWVMACVLADQHRVRFYGSPNLRDWHHLSDFGPAGATAGVWECPDLFPLPIEGEPAQQRWVLKVDEQHFGAQYFIGVFDGERFACDDPPDVVRRVDFGRDFYAAQSWNDAPDGRRIWLAWMSHWDYAARTPTAPWRGMMSAPRELALRRTGDGLLHLTQRPARELHRLRRAHWRIEDSPIGAANDRLRALGARGTALEIGATFACLDGAEFGVKVRAGAAEETVIGYSPAEGRLFVDRSRSGDVSFSPRFDEWHAAPCALRDGTLTLHILVDACSVEGFADDGRAVISDLIFPRPESDGLAIFGEGATRVQSLDVWALA</sequence>
<name>A0A2M8QEP9_9CHLR</name>
<dbReference type="SUPFAM" id="SSF49899">
    <property type="entry name" value="Concanavalin A-like lectins/glucanases"/>
    <property type="match status" value="1"/>
</dbReference>
<dbReference type="GO" id="GO:0005987">
    <property type="term" value="P:sucrose catabolic process"/>
    <property type="evidence" value="ECO:0007669"/>
    <property type="project" value="TreeGrafter"/>
</dbReference>
<dbReference type="Gene3D" id="2.115.10.20">
    <property type="entry name" value="Glycosyl hydrolase domain, family 43"/>
    <property type="match status" value="1"/>
</dbReference>
<comment type="similarity">
    <text evidence="1 4">Belongs to the glycosyl hydrolase 32 family.</text>
</comment>
<evidence type="ECO:0000259" key="5">
    <source>
        <dbReference type="Pfam" id="PF00251"/>
    </source>
</evidence>
<evidence type="ECO:0000313" key="8">
    <source>
        <dbReference type="Proteomes" id="UP000230790"/>
    </source>
</evidence>
<dbReference type="AlphaFoldDB" id="A0A2M8QEP9"/>
<dbReference type="SMART" id="SM00640">
    <property type="entry name" value="Glyco_32"/>
    <property type="match status" value="1"/>
</dbReference>
<dbReference type="InterPro" id="IPR023296">
    <property type="entry name" value="Glyco_hydro_beta-prop_sf"/>
</dbReference>
<dbReference type="InterPro" id="IPR013189">
    <property type="entry name" value="Glyco_hydro_32_C"/>
</dbReference>
<evidence type="ECO:0000256" key="1">
    <source>
        <dbReference type="ARBA" id="ARBA00009902"/>
    </source>
</evidence>
<dbReference type="Proteomes" id="UP000230790">
    <property type="component" value="Unassembled WGS sequence"/>
</dbReference>
<reference evidence="7 8" key="1">
    <citation type="submission" date="2017-11" db="EMBL/GenBank/DDBJ databases">
        <title>Evolution of Phototrophy in the Chloroflexi Phylum Driven by Horizontal Gene Transfer.</title>
        <authorList>
            <person name="Ward L.M."/>
            <person name="Hemp J."/>
            <person name="Shih P.M."/>
            <person name="Mcglynn S.E."/>
            <person name="Fischer W."/>
        </authorList>
    </citation>
    <scope>NUCLEOTIDE SEQUENCE [LARGE SCALE GENOMIC DNA]</scope>
    <source>
        <strain evidence="7">JP3_7</strain>
    </source>
</reference>
<dbReference type="EMBL" id="PGTN01000020">
    <property type="protein sequence ID" value="PJF48238.1"/>
    <property type="molecule type" value="Genomic_DNA"/>
</dbReference>
<dbReference type="InterPro" id="IPR001362">
    <property type="entry name" value="Glyco_hydro_32"/>
</dbReference>
<dbReference type="InterPro" id="IPR013148">
    <property type="entry name" value="Glyco_hydro_32_N"/>
</dbReference>
<evidence type="ECO:0000256" key="3">
    <source>
        <dbReference type="ARBA" id="ARBA00023295"/>
    </source>
</evidence>
<keyword evidence="3 4" id="KW-0326">Glycosidase</keyword>
<gene>
    <name evidence="7" type="ORF">CUN48_04600</name>
</gene>
<dbReference type="CDD" id="cd18622">
    <property type="entry name" value="GH32_Inu-like"/>
    <property type="match status" value="1"/>
</dbReference>
<dbReference type="Pfam" id="PF00251">
    <property type="entry name" value="Glyco_hydro_32N"/>
    <property type="match status" value="1"/>
</dbReference>
<dbReference type="GO" id="GO:0004575">
    <property type="term" value="F:sucrose alpha-glucosidase activity"/>
    <property type="evidence" value="ECO:0007669"/>
    <property type="project" value="TreeGrafter"/>
</dbReference>
<evidence type="ECO:0000256" key="2">
    <source>
        <dbReference type="ARBA" id="ARBA00022801"/>
    </source>
</evidence>
<feature type="domain" description="Glycosyl hydrolase family 32 N-terminal" evidence="5">
    <location>
        <begin position="8"/>
        <end position="304"/>
    </location>
</feature>
<dbReference type="PANTHER" id="PTHR42800:SF1">
    <property type="entry name" value="EXOINULINASE INUD (AFU_ORTHOLOGUE AFUA_5G00480)"/>
    <property type="match status" value="1"/>
</dbReference>
<evidence type="ECO:0000259" key="6">
    <source>
        <dbReference type="Pfam" id="PF08244"/>
    </source>
</evidence>
<organism evidence="7 8">
    <name type="scientific">Candidatus Thermofonsia Clade 3 bacterium</name>
    <dbReference type="NCBI Taxonomy" id="2364212"/>
    <lineage>
        <taxon>Bacteria</taxon>
        <taxon>Bacillati</taxon>
        <taxon>Chloroflexota</taxon>
        <taxon>Candidatus Thermofontia</taxon>
        <taxon>Candidatus Thermofonsia Clade 3</taxon>
    </lineage>
</organism>
<dbReference type="PANTHER" id="PTHR42800">
    <property type="entry name" value="EXOINULINASE INUD (AFU_ORTHOLOGUE AFUA_5G00480)"/>
    <property type="match status" value="1"/>
</dbReference>
<dbReference type="InterPro" id="IPR013320">
    <property type="entry name" value="ConA-like_dom_sf"/>
</dbReference>
<evidence type="ECO:0000256" key="4">
    <source>
        <dbReference type="RuleBase" id="RU362110"/>
    </source>
</evidence>
<feature type="domain" description="Glycosyl hydrolase family 32 C-terminal" evidence="6">
    <location>
        <begin position="336"/>
        <end position="466"/>
    </location>
</feature>
<comment type="caution">
    <text evidence="7">The sequence shown here is derived from an EMBL/GenBank/DDBJ whole genome shotgun (WGS) entry which is preliminary data.</text>
</comment>
<evidence type="ECO:0000313" key="7">
    <source>
        <dbReference type="EMBL" id="PJF48238.1"/>
    </source>
</evidence>
<dbReference type="GO" id="GO:0005737">
    <property type="term" value="C:cytoplasm"/>
    <property type="evidence" value="ECO:0007669"/>
    <property type="project" value="TreeGrafter"/>
</dbReference>
<dbReference type="Pfam" id="PF08244">
    <property type="entry name" value="Glyco_hydro_32C"/>
    <property type="match status" value="1"/>
</dbReference>
<dbReference type="SUPFAM" id="SSF75005">
    <property type="entry name" value="Arabinanase/levansucrase/invertase"/>
    <property type="match status" value="1"/>
</dbReference>